<dbReference type="InterPro" id="IPR001447">
    <property type="entry name" value="Arylamine_N-AcTrfase"/>
</dbReference>
<dbReference type="PRINTS" id="PR01543">
    <property type="entry name" value="ANATRNSFRASE"/>
</dbReference>
<evidence type="ECO:0000313" key="4">
    <source>
        <dbReference type="Proteomes" id="UP000001396"/>
    </source>
</evidence>
<name>D3BMJ6_HETP5</name>
<dbReference type="PANTHER" id="PTHR11786:SF0">
    <property type="entry name" value="ARYLAMINE N-ACETYLTRANSFERASE 4-RELATED"/>
    <property type="match status" value="1"/>
</dbReference>
<dbReference type="Gene3D" id="3.30.2140.20">
    <property type="match status" value="1"/>
</dbReference>
<evidence type="ECO:0000313" key="3">
    <source>
        <dbReference type="EMBL" id="EFA77208.1"/>
    </source>
</evidence>
<dbReference type="GeneID" id="31367884"/>
<dbReference type="InParanoid" id="D3BMJ6"/>
<dbReference type="Pfam" id="PF00797">
    <property type="entry name" value="Acetyltransf_2"/>
    <property type="match status" value="1"/>
</dbReference>
<dbReference type="InterPro" id="IPR038765">
    <property type="entry name" value="Papain-like_cys_pep_sf"/>
</dbReference>
<comment type="similarity">
    <text evidence="1 2">Belongs to the arylamine N-acetyltransferase family.</text>
</comment>
<keyword evidence="4" id="KW-1185">Reference proteome</keyword>
<dbReference type="Proteomes" id="UP000001396">
    <property type="component" value="Unassembled WGS sequence"/>
</dbReference>
<dbReference type="OMA" id="IMESVAY"/>
<dbReference type="FunCoup" id="D3BMJ6">
    <property type="interactions" value="1"/>
</dbReference>
<dbReference type="STRING" id="670386.D3BMJ6"/>
<gene>
    <name evidence="3" type="ORF">PPL_12417</name>
</gene>
<accession>D3BMJ6</accession>
<reference evidence="3 4" key="1">
    <citation type="journal article" date="2011" name="Genome Res.">
        <title>Phylogeny-wide analysis of social amoeba genomes highlights ancient origins for complex intercellular communication.</title>
        <authorList>
            <person name="Heidel A.J."/>
            <person name="Lawal H.M."/>
            <person name="Felder M."/>
            <person name="Schilde C."/>
            <person name="Helps N.R."/>
            <person name="Tunggal B."/>
            <person name="Rivero F."/>
            <person name="John U."/>
            <person name="Schleicher M."/>
            <person name="Eichinger L."/>
            <person name="Platzer M."/>
            <person name="Noegel A.A."/>
            <person name="Schaap P."/>
            <person name="Gloeckner G."/>
        </authorList>
    </citation>
    <scope>NUCLEOTIDE SEQUENCE [LARGE SCALE GENOMIC DNA]</scope>
    <source>
        <strain evidence="4">ATCC 26659 / Pp 5 / PN500</strain>
    </source>
</reference>
<sequence length="273" mass="30982">MTQIDAAAASVSNNNNTDFQKQFLRRINIDENKKIEFYDLPQVMRMFASNIPFENSDVIGLEPSGITKDYLIEKVLVKSQGGLCYHLNTLMYFFLTDCGFQVKQMIGTVWNQITKDRWAAPFGHCITLLTHNNSEYLIDVGFGLFLALAPIPFQSIISSRTGEYRWLAKPTEYGTHSLELRPNPDEDFHLAYTFTLDQVGVESINKAQEIIHIDELKTFNAIPLTAILLEPSQGQATMTGDTLTITKPNGEKVKESITPEKRQELLSTMFKFK</sequence>
<comment type="caution">
    <text evidence="3">The sequence shown here is derived from an EMBL/GenBank/DDBJ whole genome shotgun (WGS) entry which is preliminary data.</text>
</comment>
<dbReference type="SUPFAM" id="SSF54001">
    <property type="entry name" value="Cysteine proteinases"/>
    <property type="match status" value="1"/>
</dbReference>
<dbReference type="RefSeq" id="XP_020429337.1">
    <property type="nucleotide sequence ID" value="XM_020583150.1"/>
</dbReference>
<protein>
    <submittedName>
        <fullName evidence="3">Arylamine N-acetyltransferase family protein</fullName>
    </submittedName>
</protein>
<organism evidence="3 4">
    <name type="scientific">Heterostelium pallidum (strain ATCC 26659 / Pp 5 / PN500)</name>
    <name type="common">Cellular slime mold</name>
    <name type="synonym">Polysphondylium pallidum</name>
    <dbReference type="NCBI Taxonomy" id="670386"/>
    <lineage>
        <taxon>Eukaryota</taxon>
        <taxon>Amoebozoa</taxon>
        <taxon>Evosea</taxon>
        <taxon>Eumycetozoa</taxon>
        <taxon>Dictyostelia</taxon>
        <taxon>Acytosteliales</taxon>
        <taxon>Acytosteliaceae</taxon>
        <taxon>Heterostelium</taxon>
    </lineage>
</organism>
<evidence type="ECO:0000256" key="1">
    <source>
        <dbReference type="ARBA" id="ARBA00006547"/>
    </source>
</evidence>
<keyword evidence="2" id="KW-0012">Acyltransferase</keyword>
<evidence type="ECO:0000256" key="2">
    <source>
        <dbReference type="RuleBase" id="RU003452"/>
    </source>
</evidence>
<keyword evidence="2 3" id="KW-0808">Transferase</keyword>
<dbReference type="PANTHER" id="PTHR11786">
    <property type="entry name" value="N-HYDROXYARYLAMINE O-ACETYLTRANSFERASE"/>
    <property type="match status" value="1"/>
</dbReference>
<dbReference type="EMBL" id="ADBJ01000043">
    <property type="protein sequence ID" value="EFA77208.1"/>
    <property type="molecule type" value="Genomic_DNA"/>
</dbReference>
<proteinExistence type="inferred from homology"/>
<dbReference type="AlphaFoldDB" id="D3BMJ6"/>
<dbReference type="InterPro" id="IPR053710">
    <property type="entry name" value="Arylamine_NAT_domain_sf"/>
</dbReference>
<dbReference type="GO" id="GO:0016407">
    <property type="term" value="F:acetyltransferase activity"/>
    <property type="evidence" value="ECO:0007669"/>
    <property type="project" value="InterPro"/>
</dbReference>